<evidence type="ECO:0000313" key="1">
    <source>
        <dbReference type="EMBL" id="SFS46148.1"/>
    </source>
</evidence>
<accession>A0A1I6Q1E7</accession>
<reference evidence="2" key="1">
    <citation type="submission" date="2016-10" db="EMBL/GenBank/DDBJ databases">
        <authorList>
            <person name="Varghese N."/>
            <person name="Submissions S."/>
        </authorList>
    </citation>
    <scope>NUCLEOTIDE SEQUENCE [LARGE SCALE GENOMIC DNA]</scope>
    <source>
        <strain evidence="2">ANC 5076</strain>
    </source>
</reference>
<protein>
    <submittedName>
        <fullName evidence="1">Uncharacterized protein</fullName>
    </submittedName>
</protein>
<name>A0A1I6Q1E7_9GAMM</name>
<gene>
    <name evidence="1" type="ORF">SAMN05444586_100340</name>
</gene>
<dbReference type="EMBL" id="FOZU01000003">
    <property type="protein sequence ID" value="SFS46148.1"/>
    <property type="molecule type" value="Genomic_DNA"/>
</dbReference>
<organism evidence="1 2">
    <name type="scientific">Acinetobacter bohemicus</name>
    <dbReference type="NCBI Taxonomy" id="1435036"/>
    <lineage>
        <taxon>Bacteria</taxon>
        <taxon>Pseudomonadati</taxon>
        <taxon>Pseudomonadota</taxon>
        <taxon>Gammaproteobacteria</taxon>
        <taxon>Moraxellales</taxon>
        <taxon>Moraxellaceae</taxon>
        <taxon>Acinetobacter</taxon>
    </lineage>
</organism>
<dbReference type="AlphaFoldDB" id="A0A1I6Q1E7"/>
<keyword evidence="2" id="KW-1185">Reference proteome</keyword>
<dbReference type="Proteomes" id="UP000182827">
    <property type="component" value="Unassembled WGS sequence"/>
</dbReference>
<sequence length="48" mass="6006">MINFLNGIKYMDIVNNITSIYSREDDFYINFQREVLYRVLFKLMFFNR</sequence>
<evidence type="ECO:0000313" key="2">
    <source>
        <dbReference type="Proteomes" id="UP000182827"/>
    </source>
</evidence>
<proteinExistence type="predicted"/>